<dbReference type="Pfam" id="PF00781">
    <property type="entry name" value="DAGK_cat"/>
    <property type="match status" value="1"/>
</dbReference>
<dbReference type="InterPro" id="IPR001206">
    <property type="entry name" value="Diacylglycerol_kinase_cat_dom"/>
</dbReference>
<dbReference type="EMBL" id="CAADHY010000024">
    <property type="protein sequence ID" value="VFR27954.1"/>
    <property type="molecule type" value="Genomic_DNA"/>
</dbReference>
<dbReference type="EMBL" id="CAADID010000022">
    <property type="protein sequence ID" value="VFR72783.1"/>
    <property type="molecule type" value="Genomic_DNA"/>
</dbReference>
<dbReference type="EMBL" id="CAADIK010000055">
    <property type="protein sequence ID" value="VFR82455.1"/>
    <property type="molecule type" value="Genomic_DNA"/>
</dbReference>
<gene>
    <name evidence="2" type="ORF">AMP9_1236</name>
    <name evidence="3" type="ORF">ANT2_1238</name>
    <name evidence="5" type="ORF">ANT3_1239</name>
    <name evidence="4" type="ORF">BRI6_1414</name>
    <name evidence="6" type="ORF">BRI9_1469</name>
    <name evidence="8" type="ORF">IVO3_1466</name>
    <name evidence="7" type="ORF">RAN3_1215</name>
    <name evidence="9" type="ORF">RAN7_1406</name>
</gene>
<keyword evidence="4" id="KW-0808">Transferase</keyword>
<dbReference type="Gene3D" id="3.40.50.10330">
    <property type="entry name" value="Probable inorganic polyphosphate/atp-NAD kinase, domain 1"/>
    <property type="match status" value="1"/>
</dbReference>
<name>A0A484S3F1_9ZZZZ</name>
<dbReference type="SUPFAM" id="SSF111331">
    <property type="entry name" value="NAD kinase/diacylglycerol kinase-like"/>
    <property type="match status" value="1"/>
</dbReference>
<dbReference type="GO" id="GO:0016301">
    <property type="term" value="F:kinase activity"/>
    <property type="evidence" value="ECO:0007669"/>
    <property type="project" value="UniProtKB-KW"/>
</dbReference>
<dbReference type="EMBL" id="CAADIZ010000077">
    <property type="protein sequence ID" value="VFS35432.1"/>
    <property type="molecule type" value="Genomic_DNA"/>
</dbReference>
<evidence type="ECO:0000259" key="1">
    <source>
        <dbReference type="PROSITE" id="PS50146"/>
    </source>
</evidence>
<dbReference type="AlphaFoldDB" id="A0A484S3F1"/>
<evidence type="ECO:0000313" key="9">
    <source>
        <dbReference type="EMBL" id="VFS35432.1"/>
    </source>
</evidence>
<dbReference type="Gene3D" id="2.60.200.40">
    <property type="match status" value="1"/>
</dbReference>
<dbReference type="EMBL" id="CAADIO010000045">
    <property type="protein sequence ID" value="VFR95284.1"/>
    <property type="molecule type" value="Genomic_DNA"/>
</dbReference>
<evidence type="ECO:0000313" key="4">
    <source>
        <dbReference type="EMBL" id="VFR56515.1"/>
    </source>
</evidence>
<keyword evidence="4" id="KW-0418">Kinase</keyword>
<evidence type="ECO:0000313" key="3">
    <source>
        <dbReference type="EMBL" id="VFR46939.1"/>
    </source>
</evidence>
<protein>
    <submittedName>
        <fullName evidence="4">Transcription regulator [contains diacylglycerol kinase catalytic domain]</fullName>
    </submittedName>
</protein>
<evidence type="ECO:0000313" key="8">
    <source>
        <dbReference type="EMBL" id="VFR98141.1"/>
    </source>
</evidence>
<dbReference type="SMART" id="SM00046">
    <property type="entry name" value="DAGKc"/>
    <property type="match status" value="1"/>
</dbReference>
<evidence type="ECO:0000313" key="5">
    <source>
        <dbReference type="EMBL" id="VFR72783.1"/>
    </source>
</evidence>
<dbReference type="EMBL" id="CAADIG010000021">
    <property type="protein sequence ID" value="VFR46939.1"/>
    <property type="molecule type" value="Genomic_DNA"/>
</dbReference>
<evidence type="ECO:0000313" key="6">
    <source>
        <dbReference type="EMBL" id="VFR82455.1"/>
    </source>
</evidence>
<dbReference type="PANTHER" id="PTHR12358:SF54">
    <property type="entry name" value="SPHINGOSINE KINASE RELATED PROTEIN"/>
    <property type="match status" value="1"/>
</dbReference>
<dbReference type="EMBL" id="CAADIP010000059">
    <property type="protein sequence ID" value="VFR98141.1"/>
    <property type="molecule type" value="Genomic_DNA"/>
</dbReference>
<dbReference type="InterPro" id="IPR016064">
    <property type="entry name" value="NAD/diacylglycerol_kinase_sf"/>
</dbReference>
<sequence>MLNDHPLPTHGEPVPAQAPFFIVLNAGSGRDDAGDTRAVIQRVLQAGGRRHEIKLVRDPSDLTAAAQWAAEQARRHHGVVVAAGGDGTLNAVTQVVLGTGLPFGILPQGTFNYFGRAYGIPADTERATNALLDAHIVPVQVGTLNGRAFLVNASVGLYPQLLEDREAYKRRYGRSRFVALISGLVTLLQRPRQLRLELVKDGELRELRTPTLVVGNNPLQLEQLGFTEGEILQRGGLVAMSPKPVGTLALYGMILLGMLSRLGRAENVVSFGFHELRVKLRREGRRNRHKVAMDGEIFHMDAPLVYRVAEHKLPLLVPRDIDPADRA</sequence>
<dbReference type="PANTHER" id="PTHR12358">
    <property type="entry name" value="SPHINGOSINE KINASE"/>
    <property type="match status" value="1"/>
</dbReference>
<reference evidence="4" key="1">
    <citation type="submission" date="2019-03" db="EMBL/GenBank/DDBJ databases">
        <authorList>
            <person name="Danneels B."/>
        </authorList>
    </citation>
    <scope>NUCLEOTIDE SEQUENCE</scope>
</reference>
<dbReference type="InterPro" id="IPR050187">
    <property type="entry name" value="Lipid_Phosphate_FormReg"/>
</dbReference>
<dbReference type="PROSITE" id="PS50146">
    <property type="entry name" value="DAGK"/>
    <property type="match status" value="1"/>
</dbReference>
<dbReference type="EMBL" id="CAADII010000066">
    <property type="protein sequence ID" value="VFR56515.1"/>
    <property type="molecule type" value="Genomic_DNA"/>
</dbReference>
<proteinExistence type="predicted"/>
<feature type="domain" description="DAGKc" evidence="1">
    <location>
        <begin position="15"/>
        <end position="148"/>
    </location>
</feature>
<dbReference type="InterPro" id="IPR017438">
    <property type="entry name" value="ATP-NAD_kinase_N"/>
</dbReference>
<accession>A0A484S3F1</accession>
<organism evidence="4">
    <name type="scientific">plant metagenome</name>
    <dbReference type="NCBI Taxonomy" id="1297885"/>
    <lineage>
        <taxon>unclassified sequences</taxon>
        <taxon>metagenomes</taxon>
        <taxon>organismal metagenomes</taxon>
    </lineage>
</organism>
<evidence type="ECO:0000313" key="2">
    <source>
        <dbReference type="EMBL" id="VFR27954.1"/>
    </source>
</evidence>
<evidence type="ECO:0000313" key="7">
    <source>
        <dbReference type="EMBL" id="VFR95284.1"/>
    </source>
</evidence>